<protein>
    <recommendedName>
        <fullName evidence="2">N-acetylmuramoyl-L-alanine amidase</fullName>
        <ecNumber evidence="2">3.5.1.28</ecNumber>
    </recommendedName>
</protein>
<dbReference type="Proteomes" id="UP000555448">
    <property type="component" value="Unassembled WGS sequence"/>
</dbReference>
<dbReference type="EC" id="3.5.1.28" evidence="2"/>
<evidence type="ECO:0000256" key="2">
    <source>
        <dbReference type="ARBA" id="ARBA00011901"/>
    </source>
</evidence>
<proteinExistence type="predicted"/>
<dbReference type="SUPFAM" id="SSF53187">
    <property type="entry name" value="Zn-dependent exopeptidases"/>
    <property type="match status" value="1"/>
</dbReference>
<name>A0A7W7KA61_9SPHN</name>
<feature type="chain" id="PRO_5031414699" description="N-acetylmuramoyl-L-alanine amidase" evidence="4">
    <location>
        <begin position="22"/>
        <end position="288"/>
    </location>
</feature>
<sequence length="288" mass="30186">MSRGLQLALLLLVPLACLACAAGLQLFAAERSAAQGYVVRLELPPVDRARDLPAISGPQDASRPLVVIDPGHGGFDPGAGAGPIKEKDVALAIALALRERLLAGGGIRVAMTRDEDRFVTLSERPGIARQLGADLFVSIHADSAESDAARGASVYILSEKGSSQTAARFAARENRADTVNGVSLSETSDTVGAILLDLSQREAQAGSAIAGNLFLREIRGQVPLHYETVESASLAVLKAPDIPSILFETGYISNAEDAQYLNSPEGRETIADAAAQAIRVYFARQAGT</sequence>
<accession>A0A7W7KA61</accession>
<evidence type="ECO:0000256" key="1">
    <source>
        <dbReference type="ARBA" id="ARBA00001561"/>
    </source>
</evidence>
<dbReference type="PANTHER" id="PTHR30404">
    <property type="entry name" value="N-ACETYLMURAMOYL-L-ALANINE AMIDASE"/>
    <property type="match status" value="1"/>
</dbReference>
<keyword evidence="4" id="KW-0732">Signal</keyword>
<dbReference type="CDD" id="cd02696">
    <property type="entry name" value="MurNAc-LAA"/>
    <property type="match status" value="1"/>
</dbReference>
<comment type="caution">
    <text evidence="6">The sequence shown here is derived from an EMBL/GenBank/DDBJ whole genome shotgun (WGS) entry which is preliminary data.</text>
</comment>
<dbReference type="AlphaFoldDB" id="A0A7W7KA61"/>
<dbReference type="EMBL" id="JACHLR010000006">
    <property type="protein sequence ID" value="MBB4858534.1"/>
    <property type="molecule type" value="Genomic_DNA"/>
</dbReference>
<evidence type="ECO:0000259" key="5">
    <source>
        <dbReference type="SMART" id="SM00646"/>
    </source>
</evidence>
<evidence type="ECO:0000256" key="4">
    <source>
        <dbReference type="SAM" id="SignalP"/>
    </source>
</evidence>
<dbReference type="Pfam" id="PF01520">
    <property type="entry name" value="Amidase_3"/>
    <property type="match status" value="1"/>
</dbReference>
<evidence type="ECO:0000313" key="7">
    <source>
        <dbReference type="Proteomes" id="UP000555448"/>
    </source>
</evidence>
<dbReference type="GO" id="GO:0008745">
    <property type="term" value="F:N-acetylmuramoyl-L-alanine amidase activity"/>
    <property type="evidence" value="ECO:0007669"/>
    <property type="project" value="UniProtKB-EC"/>
</dbReference>
<gene>
    <name evidence="6" type="ORF">HNO88_001857</name>
</gene>
<comment type="catalytic activity">
    <reaction evidence="1">
        <text>Hydrolyzes the link between N-acetylmuramoyl residues and L-amino acid residues in certain cell-wall glycopeptides.</text>
        <dbReference type="EC" id="3.5.1.28"/>
    </reaction>
</comment>
<dbReference type="RefSeq" id="WP_184244276.1">
    <property type="nucleotide sequence ID" value="NZ_JACHLR010000006.1"/>
</dbReference>
<dbReference type="InterPro" id="IPR002508">
    <property type="entry name" value="MurNAc-LAA_cat"/>
</dbReference>
<organism evidence="6 7">
    <name type="scientific">Novosphingobium chloroacetimidivorans</name>
    <dbReference type="NCBI Taxonomy" id="1428314"/>
    <lineage>
        <taxon>Bacteria</taxon>
        <taxon>Pseudomonadati</taxon>
        <taxon>Pseudomonadota</taxon>
        <taxon>Alphaproteobacteria</taxon>
        <taxon>Sphingomonadales</taxon>
        <taxon>Sphingomonadaceae</taxon>
        <taxon>Novosphingobium</taxon>
    </lineage>
</organism>
<dbReference type="Gene3D" id="3.40.630.40">
    <property type="entry name" value="Zn-dependent exopeptidases"/>
    <property type="match status" value="1"/>
</dbReference>
<dbReference type="GO" id="GO:0030288">
    <property type="term" value="C:outer membrane-bounded periplasmic space"/>
    <property type="evidence" value="ECO:0007669"/>
    <property type="project" value="TreeGrafter"/>
</dbReference>
<dbReference type="PANTHER" id="PTHR30404:SF0">
    <property type="entry name" value="N-ACETYLMURAMOYL-L-ALANINE AMIDASE AMIC"/>
    <property type="match status" value="1"/>
</dbReference>
<feature type="signal peptide" evidence="4">
    <location>
        <begin position="1"/>
        <end position="21"/>
    </location>
</feature>
<evidence type="ECO:0000313" key="6">
    <source>
        <dbReference type="EMBL" id="MBB4858534.1"/>
    </source>
</evidence>
<dbReference type="GO" id="GO:0009253">
    <property type="term" value="P:peptidoglycan catabolic process"/>
    <property type="evidence" value="ECO:0007669"/>
    <property type="project" value="InterPro"/>
</dbReference>
<reference evidence="6 7" key="1">
    <citation type="submission" date="2020-08" db="EMBL/GenBank/DDBJ databases">
        <title>Functional genomics of gut bacteria from endangered species of beetles.</title>
        <authorList>
            <person name="Carlos-Shanley C."/>
        </authorList>
    </citation>
    <scope>NUCLEOTIDE SEQUENCE [LARGE SCALE GENOMIC DNA]</scope>
    <source>
        <strain evidence="6 7">S00245</strain>
    </source>
</reference>
<evidence type="ECO:0000256" key="3">
    <source>
        <dbReference type="ARBA" id="ARBA00022801"/>
    </source>
</evidence>
<feature type="domain" description="MurNAc-LAA" evidence="5">
    <location>
        <begin position="125"/>
        <end position="279"/>
    </location>
</feature>
<dbReference type="SMART" id="SM00646">
    <property type="entry name" value="Ami_3"/>
    <property type="match status" value="1"/>
</dbReference>
<keyword evidence="7" id="KW-1185">Reference proteome</keyword>
<dbReference type="InterPro" id="IPR050695">
    <property type="entry name" value="N-acetylmuramoyl_amidase_3"/>
</dbReference>
<keyword evidence="3 6" id="KW-0378">Hydrolase</keyword>